<dbReference type="InterPro" id="IPR058533">
    <property type="entry name" value="Cation_efflux_TM"/>
</dbReference>
<comment type="similarity">
    <text evidence="2">Belongs to the cation diffusion facilitator (CDF) transporter (TC 2.A.4) family.</text>
</comment>
<feature type="domain" description="Cation efflux protein transmembrane" evidence="8">
    <location>
        <begin position="15"/>
        <end position="206"/>
    </location>
</feature>
<dbReference type="Gene3D" id="3.30.70.1350">
    <property type="entry name" value="Cation efflux protein, cytoplasmic domain"/>
    <property type="match status" value="1"/>
</dbReference>
<sequence length="289" mass="31714">MNRTPDLREGEKGAWISIFAYLFLSGTKLIIAYIGNSEALWADGLNNSTDVIASIAILIGLRISQKPPDQNHRYGHYRAETISSLLAAFIMAAVGIQVIFSTITKILDKGSTAPDMVTAWTALGASVIMFIVHRYNLALSKKINSSALYAAAQDNRSDALVSIGAFIGIIGAKFGIGWLDPLAGLVVGVVICRTAWEIFKDSTLALTDGFDEKRLTEIKQTITKYPEVKLVADIKGRVLGNQPILDVTIKVNPELNVHQSHDITVMIEKELVEKHGILYTHIHIEPYIE</sequence>
<evidence type="ECO:0000256" key="1">
    <source>
        <dbReference type="ARBA" id="ARBA00004141"/>
    </source>
</evidence>
<accession>A0A919X6A3</accession>
<comment type="caution">
    <text evidence="10">The sequence shown here is derived from an EMBL/GenBank/DDBJ whole genome shotgun (WGS) entry which is preliminary data.</text>
</comment>
<evidence type="ECO:0000313" key="10">
    <source>
        <dbReference type="EMBL" id="GIO25658.1"/>
    </source>
</evidence>
<evidence type="ECO:0000256" key="5">
    <source>
        <dbReference type="ARBA" id="ARBA00022989"/>
    </source>
</evidence>
<dbReference type="InterPro" id="IPR036837">
    <property type="entry name" value="Cation_efflux_CTD_sf"/>
</dbReference>
<organism evidence="10 11">
    <name type="scientific">Ornithinibacillus bavariensis</name>
    <dbReference type="NCBI Taxonomy" id="545502"/>
    <lineage>
        <taxon>Bacteria</taxon>
        <taxon>Bacillati</taxon>
        <taxon>Bacillota</taxon>
        <taxon>Bacilli</taxon>
        <taxon>Bacillales</taxon>
        <taxon>Bacillaceae</taxon>
        <taxon>Ornithinibacillus</taxon>
    </lineage>
</organism>
<dbReference type="GO" id="GO:0016020">
    <property type="term" value="C:membrane"/>
    <property type="evidence" value="ECO:0007669"/>
    <property type="project" value="UniProtKB-SubCell"/>
</dbReference>
<evidence type="ECO:0000259" key="9">
    <source>
        <dbReference type="Pfam" id="PF16916"/>
    </source>
</evidence>
<dbReference type="GO" id="GO:0008324">
    <property type="term" value="F:monoatomic cation transmembrane transporter activity"/>
    <property type="evidence" value="ECO:0007669"/>
    <property type="project" value="InterPro"/>
</dbReference>
<dbReference type="Pfam" id="PF01545">
    <property type="entry name" value="Cation_efflux"/>
    <property type="match status" value="1"/>
</dbReference>
<dbReference type="InterPro" id="IPR050291">
    <property type="entry name" value="CDF_Transporter"/>
</dbReference>
<dbReference type="RefSeq" id="WP_212919186.1">
    <property type="nucleotide sequence ID" value="NZ_BORP01000001.1"/>
</dbReference>
<feature type="transmembrane region" description="Helical" evidence="7">
    <location>
        <begin position="85"/>
        <end position="107"/>
    </location>
</feature>
<dbReference type="Pfam" id="PF16916">
    <property type="entry name" value="ZT_dimer"/>
    <property type="match status" value="1"/>
</dbReference>
<dbReference type="NCBIfam" id="TIGR01297">
    <property type="entry name" value="CDF"/>
    <property type="match status" value="1"/>
</dbReference>
<dbReference type="InterPro" id="IPR027470">
    <property type="entry name" value="Cation_efflux_CTD"/>
</dbReference>
<evidence type="ECO:0000256" key="3">
    <source>
        <dbReference type="ARBA" id="ARBA00022448"/>
    </source>
</evidence>
<evidence type="ECO:0000256" key="6">
    <source>
        <dbReference type="ARBA" id="ARBA00023136"/>
    </source>
</evidence>
<feature type="transmembrane region" description="Helical" evidence="7">
    <location>
        <begin position="158"/>
        <end position="176"/>
    </location>
</feature>
<dbReference type="AlphaFoldDB" id="A0A919X6A3"/>
<dbReference type="SUPFAM" id="SSF161111">
    <property type="entry name" value="Cation efflux protein transmembrane domain-like"/>
    <property type="match status" value="1"/>
</dbReference>
<dbReference type="SUPFAM" id="SSF160240">
    <property type="entry name" value="Cation efflux protein cytoplasmic domain-like"/>
    <property type="match status" value="1"/>
</dbReference>
<keyword evidence="3" id="KW-0813">Transport</keyword>
<reference evidence="10" key="1">
    <citation type="submission" date="2021-03" db="EMBL/GenBank/DDBJ databases">
        <title>Antimicrobial resistance genes in bacteria isolated from Japanese honey, and their potential for conferring macrolide and lincosamide resistance in the American foulbrood pathogen Paenibacillus larvae.</title>
        <authorList>
            <person name="Okamoto M."/>
            <person name="Kumagai M."/>
            <person name="Kanamori H."/>
            <person name="Takamatsu D."/>
        </authorList>
    </citation>
    <scope>NUCLEOTIDE SEQUENCE</scope>
    <source>
        <strain evidence="10">J43TS3</strain>
    </source>
</reference>
<evidence type="ECO:0000313" key="11">
    <source>
        <dbReference type="Proteomes" id="UP000676917"/>
    </source>
</evidence>
<evidence type="ECO:0000256" key="2">
    <source>
        <dbReference type="ARBA" id="ARBA00008114"/>
    </source>
</evidence>
<keyword evidence="5 7" id="KW-1133">Transmembrane helix</keyword>
<keyword evidence="4 7" id="KW-0812">Transmembrane</keyword>
<protein>
    <submittedName>
        <fullName evidence="10">Transporter YeaB</fullName>
    </submittedName>
</protein>
<dbReference type="InterPro" id="IPR002524">
    <property type="entry name" value="Cation_efflux"/>
</dbReference>
<dbReference type="PANTHER" id="PTHR43840">
    <property type="entry name" value="MITOCHONDRIAL METAL TRANSPORTER 1-RELATED"/>
    <property type="match status" value="1"/>
</dbReference>
<proteinExistence type="inferred from homology"/>
<name>A0A919X6A3_9BACI</name>
<dbReference type="FunFam" id="1.20.1510.10:FF:000006">
    <property type="entry name" value="Divalent cation efflux transporter"/>
    <property type="match status" value="1"/>
</dbReference>
<dbReference type="EMBL" id="BORP01000001">
    <property type="protein sequence ID" value="GIO25658.1"/>
    <property type="molecule type" value="Genomic_DNA"/>
</dbReference>
<evidence type="ECO:0000256" key="4">
    <source>
        <dbReference type="ARBA" id="ARBA00022692"/>
    </source>
</evidence>
<dbReference type="PANTHER" id="PTHR43840:SF50">
    <property type="entry name" value="MANGANESE EFFLUX SYSTEM PROTEIN MNES"/>
    <property type="match status" value="1"/>
</dbReference>
<dbReference type="InterPro" id="IPR027469">
    <property type="entry name" value="Cation_efflux_TMD_sf"/>
</dbReference>
<comment type="subcellular location">
    <subcellularLocation>
        <location evidence="1">Membrane</location>
        <topology evidence="1">Multi-pass membrane protein</topology>
    </subcellularLocation>
</comment>
<keyword evidence="11" id="KW-1185">Reference proteome</keyword>
<feature type="transmembrane region" description="Helical" evidence="7">
    <location>
        <begin position="119"/>
        <end position="137"/>
    </location>
</feature>
<feature type="domain" description="Cation efflux protein cytoplasmic" evidence="9">
    <location>
        <begin position="211"/>
        <end position="287"/>
    </location>
</feature>
<evidence type="ECO:0000256" key="7">
    <source>
        <dbReference type="SAM" id="Phobius"/>
    </source>
</evidence>
<gene>
    <name evidence="10" type="primary">yeaB</name>
    <name evidence="10" type="ORF">J43TS3_02690</name>
</gene>
<dbReference type="Gene3D" id="1.20.1510.10">
    <property type="entry name" value="Cation efflux protein transmembrane domain"/>
    <property type="match status" value="1"/>
</dbReference>
<keyword evidence="6 7" id="KW-0472">Membrane</keyword>
<evidence type="ECO:0000259" key="8">
    <source>
        <dbReference type="Pfam" id="PF01545"/>
    </source>
</evidence>
<dbReference type="Proteomes" id="UP000676917">
    <property type="component" value="Unassembled WGS sequence"/>
</dbReference>
<feature type="transmembrane region" description="Helical" evidence="7">
    <location>
        <begin position="12"/>
        <end position="35"/>
    </location>
</feature>
<feature type="transmembrane region" description="Helical" evidence="7">
    <location>
        <begin position="47"/>
        <end position="64"/>
    </location>
</feature>